<evidence type="ECO:0000256" key="2">
    <source>
        <dbReference type="ARBA" id="ARBA00022801"/>
    </source>
</evidence>
<organism evidence="6 7">
    <name type="scientific">Sutterella massiliensis</name>
    <dbReference type="NCBI Taxonomy" id="1816689"/>
    <lineage>
        <taxon>Bacteria</taxon>
        <taxon>Pseudomonadati</taxon>
        <taxon>Pseudomonadota</taxon>
        <taxon>Betaproteobacteria</taxon>
        <taxon>Burkholderiales</taxon>
        <taxon>Sutterellaceae</taxon>
        <taxon>Sutterella</taxon>
    </lineage>
</organism>
<accession>A0ABS2DRP6</accession>
<evidence type="ECO:0000313" key="6">
    <source>
        <dbReference type="EMBL" id="MBM6704015.1"/>
    </source>
</evidence>
<name>A0ABS2DRP6_9BURK</name>
<dbReference type="InterPro" id="IPR050884">
    <property type="entry name" value="CNP_phosphodiesterase-III"/>
</dbReference>
<dbReference type="InterPro" id="IPR042283">
    <property type="entry name" value="GpdQ_catalytic"/>
</dbReference>
<dbReference type="PANTHER" id="PTHR42988">
    <property type="entry name" value="PHOSPHOHYDROLASE"/>
    <property type="match status" value="1"/>
</dbReference>
<dbReference type="Gene3D" id="3.60.21.40">
    <property type="entry name" value="GpdQ, catalytic alpha/beta sandwich domain"/>
    <property type="match status" value="1"/>
</dbReference>
<evidence type="ECO:0000313" key="7">
    <source>
        <dbReference type="Proteomes" id="UP000715095"/>
    </source>
</evidence>
<keyword evidence="2" id="KW-0378">Hydrolase</keyword>
<dbReference type="InterPro" id="IPR029052">
    <property type="entry name" value="Metallo-depent_PP-like"/>
</dbReference>
<evidence type="ECO:0000259" key="5">
    <source>
        <dbReference type="Pfam" id="PF00149"/>
    </source>
</evidence>
<gene>
    <name evidence="6" type="ORF">H6A60_05885</name>
</gene>
<keyword evidence="1" id="KW-0479">Metal-binding</keyword>
<comment type="caution">
    <text evidence="6">The sequence shown here is derived from an EMBL/GenBank/DDBJ whole genome shotgun (WGS) entry which is preliminary data.</text>
</comment>
<dbReference type="InterPro" id="IPR004843">
    <property type="entry name" value="Calcineurin-like_PHP"/>
</dbReference>
<protein>
    <submittedName>
        <fullName evidence="6">Metallophosphoesterase</fullName>
    </submittedName>
</protein>
<keyword evidence="7" id="KW-1185">Reference proteome</keyword>
<dbReference type="SUPFAM" id="SSF56300">
    <property type="entry name" value="Metallo-dependent phosphatases"/>
    <property type="match status" value="1"/>
</dbReference>
<dbReference type="Proteomes" id="UP000715095">
    <property type="component" value="Unassembled WGS sequence"/>
</dbReference>
<sequence>MPTILQLSDLHVEPRGRLAFGRCDSAGLLESIRPWLVQAAEKVDAVVVTGDIGCDGNEDAYRIVKDVFTGLSVPVRMIPGNHDRRVGIEAVLGDFIEGRLEAVPGRQDQLLDIEGARIVLLDTLQPGKHWGEVPDAVLDRLEVLLDEAAAQAKPAIVFTHHTPLHCGMGVMDEDFGNRKRFLSILAKHPSVRLATGHMHRAIVQSAGATLIATAPSVACPIAIDLTPKGGDEFRLETPGFALHHWKAEPEGVAAGWTTFFGLIPVQTSFAGPFRFKDVVNPTE</sequence>
<dbReference type="RefSeq" id="WP_205102481.1">
    <property type="nucleotide sequence ID" value="NZ_JACJJC010000007.1"/>
</dbReference>
<keyword evidence="3" id="KW-0408">Iron</keyword>
<proteinExistence type="inferred from homology"/>
<dbReference type="InterPro" id="IPR042281">
    <property type="entry name" value="GpdQ_beta-strand"/>
</dbReference>
<evidence type="ECO:0000256" key="4">
    <source>
        <dbReference type="ARBA" id="ARBA00025742"/>
    </source>
</evidence>
<dbReference type="Pfam" id="PF00149">
    <property type="entry name" value="Metallophos"/>
    <property type="match status" value="1"/>
</dbReference>
<dbReference type="Gene3D" id="3.30.750.180">
    <property type="entry name" value="GpdQ, beta-strand dimerisation domain"/>
    <property type="match status" value="1"/>
</dbReference>
<dbReference type="PANTHER" id="PTHR42988:SF2">
    <property type="entry name" value="CYCLIC NUCLEOTIDE PHOSPHODIESTERASE CBUA0032-RELATED"/>
    <property type="match status" value="1"/>
</dbReference>
<evidence type="ECO:0000256" key="3">
    <source>
        <dbReference type="ARBA" id="ARBA00023004"/>
    </source>
</evidence>
<feature type="domain" description="Calcineurin-like phosphoesterase" evidence="5">
    <location>
        <begin position="3"/>
        <end position="200"/>
    </location>
</feature>
<evidence type="ECO:0000256" key="1">
    <source>
        <dbReference type="ARBA" id="ARBA00022723"/>
    </source>
</evidence>
<dbReference type="EMBL" id="JACJJC010000007">
    <property type="protein sequence ID" value="MBM6704015.1"/>
    <property type="molecule type" value="Genomic_DNA"/>
</dbReference>
<reference evidence="6 7" key="1">
    <citation type="journal article" date="2021" name="Sci. Rep.">
        <title>The distribution of antibiotic resistance genes in chicken gut microbiota commensals.</title>
        <authorList>
            <person name="Juricova H."/>
            <person name="Matiasovicova J."/>
            <person name="Kubasova T."/>
            <person name="Cejkova D."/>
            <person name="Rychlik I."/>
        </authorList>
    </citation>
    <scope>NUCLEOTIDE SEQUENCE [LARGE SCALE GENOMIC DNA]</scope>
    <source>
        <strain evidence="6 7">An829</strain>
    </source>
</reference>
<comment type="similarity">
    <text evidence="4">Belongs to the cyclic nucleotide phosphodiesterase class-III family.</text>
</comment>